<sequence length="448" mass="47358">MDGKTATSDPAGPAVQFAMYPTSYYAFWFSAGFWNNAPAERNCSNTRSISKDECENTLNAAMIACDPNSGASHGASLAGTCIQYNITLSTDTDPQNPPWNPLPQSSLPVCDTLISSGVNNNLFAGLYPQFCSLIDGGDKTLPAGSDFTNADFKAPSKRSLDPRTPPASNKEYDGSKFHFKWTGSSGTCGTDFSRAYQSIMTSTCGNSGSESNAMTLRGSVNVGCGTYTFSIENPADEPPPTPESNCNGTSDGYYVSGASIYANYPDFCTKIPDKVDIAVTFPGDDGTLYPQVSADDCNNATKGFLDTCNVAGDTNPLKYKNGEKKSQRLGAKQQLKTCQVVRSPSTPSSTPSALSIIVAIQSQPRPKTRAGYDADSGDALLHIRSCGAVTGWSFQYYASTPTDPNNHDEYEWHASGKLPIGQQQWSCIGKAISAASNGGTGGGGCSGQ</sequence>
<organism evidence="2 3">
    <name type="scientific">Phialocephala subalpina</name>
    <dbReference type="NCBI Taxonomy" id="576137"/>
    <lineage>
        <taxon>Eukaryota</taxon>
        <taxon>Fungi</taxon>
        <taxon>Dikarya</taxon>
        <taxon>Ascomycota</taxon>
        <taxon>Pezizomycotina</taxon>
        <taxon>Leotiomycetes</taxon>
        <taxon>Helotiales</taxon>
        <taxon>Mollisiaceae</taxon>
        <taxon>Phialocephala</taxon>
        <taxon>Phialocephala fortinii species complex</taxon>
    </lineage>
</organism>
<gene>
    <name evidence="2" type="ORF">PAC_01201</name>
</gene>
<evidence type="ECO:0000313" key="3">
    <source>
        <dbReference type="Proteomes" id="UP000184330"/>
    </source>
</evidence>
<accession>A0A1L7WEZ8</accession>
<reference evidence="2 3" key="1">
    <citation type="submission" date="2016-03" db="EMBL/GenBank/DDBJ databases">
        <authorList>
            <person name="Ploux O."/>
        </authorList>
    </citation>
    <scope>NUCLEOTIDE SEQUENCE [LARGE SCALE GENOMIC DNA]</scope>
    <source>
        <strain evidence="2 3">UAMH 11012</strain>
    </source>
</reference>
<evidence type="ECO:0000313" key="2">
    <source>
        <dbReference type="EMBL" id="CZR51326.1"/>
    </source>
</evidence>
<dbReference type="EMBL" id="FJOG01000001">
    <property type="protein sequence ID" value="CZR51326.1"/>
    <property type="molecule type" value="Genomic_DNA"/>
</dbReference>
<dbReference type="Proteomes" id="UP000184330">
    <property type="component" value="Unassembled WGS sequence"/>
</dbReference>
<keyword evidence="3" id="KW-1185">Reference proteome</keyword>
<dbReference type="AlphaFoldDB" id="A0A1L7WEZ8"/>
<evidence type="ECO:0000256" key="1">
    <source>
        <dbReference type="SAM" id="MobiDB-lite"/>
    </source>
</evidence>
<dbReference type="OrthoDB" id="3564583at2759"/>
<name>A0A1L7WEZ8_9HELO</name>
<proteinExistence type="predicted"/>
<protein>
    <submittedName>
        <fullName evidence="2">Uncharacterized protein</fullName>
    </submittedName>
</protein>
<feature type="region of interest" description="Disordered" evidence="1">
    <location>
        <begin position="146"/>
        <end position="171"/>
    </location>
</feature>